<proteinExistence type="predicted"/>
<gene>
    <name evidence="2" type="ORF">I5L79_03560</name>
</gene>
<keyword evidence="1" id="KW-1133">Transmembrane helix</keyword>
<dbReference type="Proteomes" id="UP000601099">
    <property type="component" value="Unassembled WGS sequence"/>
</dbReference>
<dbReference type="InterPro" id="IPR011990">
    <property type="entry name" value="TPR-like_helical_dom_sf"/>
</dbReference>
<keyword evidence="1" id="KW-0812">Transmembrane</keyword>
<evidence type="ECO:0000256" key="1">
    <source>
        <dbReference type="SAM" id="Phobius"/>
    </source>
</evidence>
<comment type="caution">
    <text evidence="2">The sequence shown here is derived from an EMBL/GenBank/DDBJ whole genome shotgun (WGS) entry which is preliminary data.</text>
</comment>
<feature type="transmembrane region" description="Helical" evidence="1">
    <location>
        <begin position="118"/>
        <end position="136"/>
    </location>
</feature>
<keyword evidence="3" id="KW-1185">Reference proteome</keyword>
<feature type="transmembrane region" description="Helical" evidence="1">
    <location>
        <begin position="281"/>
        <end position="299"/>
    </location>
</feature>
<protein>
    <recommendedName>
        <fullName evidence="4">Tetratricopeptide repeat protein</fullName>
    </recommendedName>
</protein>
<feature type="transmembrane region" description="Helical" evidence="1">
    <location>
        <begin position="148"/>
        <end position="168"/>
    </location>
</feature>
<dbReference type="SUPFAM" id="SSF48452">
    <property type="entry name" value="TPR-like"/>
    <property type="match status" value="1"/>
</dbReference>
<feature type="transmembrane region" description="Helical" evidence="1">
    <location>
        <begin position="346"/>
        <end position="367"/>
    </location>
</feature>
<dbReference type="RefSeq" id="WP_196953662.1">
    <property type="nucleotide sequence ID" value="NZ_JADWYK010000002.1"/>
</dbReference>
<reference evidence="2 3" key="1">
    <citation type="submission" date="2020-11" db="EMBL/GenBank/DDBJ databases">
        <title>Hymenobacter sp.</title>
        <authorList>
            <person name="Kim M.K."/>
        </authorList>
    </citation>
    <scope>NUCLEOTIDE SEQUENCE [LARGE SCALE GENOMIC DNA]</scope>
    <source>
        <strain evidence="2 3">BT594</strain>
    </source>
</reference>
<feature type="transmembrane region" description="Helical" evidence="1">
    <location>
        <begin position="92"/>
        <end position="111"/>
    </location>
</feature>
<accession>A0ABS0KXS1</accession>
<feature type="transmembrane region" description="Helical" evidence="1">
    <location>
        <begin position="311"/>
        <end position="334"/>
    </location>
</feature>
<feature type="transmembrane region" description="Helical" evidence="1">
    <location>
        <begin position="206"/>
        <end position="227"/>
    </location>
</feature>
<evidence type="ECO:0000313" key="3">
    <source>
        <dbReference type="Proteomes" id="UP000601099"/>
    </source>
</evidence>
<organism evidence="2 3">
    <name type="scientific">Hymenobacter guriensis</name>
    <dbReference type="NCBI Taxonomy" id="2793065"/>
    <lineage>
        <taxon>Bacteria</taxon>
        <taxon>Pseudomonadati</taxon>
        <taxon>Bacteroidota</taxon>
        <taxon>Cytophagia</taxon>
        <taxon>Cytophagales</taxon>
        <taxon>Hymenobacteraceae</taxon>
        <taxon>Hymenobacter</taxon>
    </lineage>
</organism>
<evidence type="ECO:0000313" key="2">
    <source>
        <dbReference type="EMBL" id="MBG8552606.1"/>
    </source>
</evidence>
<evidence type="ECO:0008006" key="4">
    <source>
        <dbReference type="Google" id="ProtNLM"/>
    </source>
</evidence>
<feature type="transmembrane region" description="Helical" evidence="1">
    <location>
        <begin position="247"/>
        <end position="269"/>
    </location>
</feature>
<name>A0ABS0KXS1_9BACT</name>
<feature type="transmembrane region" description="Helical" evidence="1">
    <location>
        <begin position="177"/>
        <end position="194"/>
    </location>
</feature>
<dbReference type="EMBL" id="JADWYK010000002">
    <property type="protein sequence ID" value="MBG8552606.1"/>
    <property type="molecule type" value="Genomic_DNA"/>
</dbReference>
<keyword evidence="1" id="KW-0472">Membrane</keyword>
<feature type="transmembrane region" description="Helical" evidence="1">
    <location>
        <begin position="387"/>
        <end position="405"/>
    </location>
</feature>
<sequence length="1009" mass="109826">MLPPLLPAANQRRRPLTLVLLGLLALLVVLAAGWQYVVGPEATQPLQTAAQLTPVPLELAQVAVGTARLPVQVNGYVVTENFTVAGPLIRPAAALGLVLVLGVCLAYALAFLSTLPSLSFAIAMSAVIFLLMSLNLDALGVFTDTKQYFLLLALALLVGSAYAFHALWPQVPVGRRLLWFVLLIGGLGTVLFTKGSGPAQVAALHLAAYATQSGSVAIGLLVLWVGFENIRLLLWLNTQAENQQSRFGLWPFVLASGLYLVMLLLYYFTNGDVQLLPGLRLDPYLLLLLATVMGALGLARRQPTLAGWVPASAAPYLFGALTTYAGATLAYAFAVQNDPLMEAGRYFTATAFLVLGAAFLLYVLLNFAPLIRQKLRVYRVVFEPRRLPFYAVYVVGIGVLIAIVLRHKLDLYYQTQAGYYNQLGDLTRWQSELQPDDESLALLAERYYAESDWMDRFNHKASLGRAELYRARTQRQNEINALRRALSRAPSEKISLRLASLFNDPADFFERQRTLWAGLRATPGSAALASELAQFYTRSSLTDSVVYYQQRALAADPSNAALHSNQLAFLMQQEQWVEAQKYEQGAGTGSNALQSNRHLVALHQRLPQPQAASVPTDTVLTPASFALLYHAALGRVRQQDTTLLPTLRRLPQYLSNDPYAEQLQFLLALTQQYGGRPASAQNTLAPLASAQSASAAYYQQLQGLWLLEQGAAPTAVARLSEAQGPQATSALLPRAYALALAGQLDSARHTAARAIAEPAQAQAARRLLATLRHTPGSVLLAPDSSKVDYLVLRGAALSAVERVAIATAVRQPTLRRLAARAQATAALTQQQPAEAASLTATFAPPVDTRTAEGSAWNVVRGRTLAQQQNLTALRQLLTQAYFQGLDKGYAIYFRALTAATPAQADKLYQQVAQEAPYVEEALLAAGRFYQQRRQLLAAYQVLLRGIEYNPESVPLLKAYILAAVAAGLPDYATEPLRKLRTLLSPAEYATFQSQPGVTRPSAPLTPSWN</sequence>